<comment type="caution">
    <text evidence="1">The sequence shown here is derived from an EMBL/GenBank/DDBJ whole genome shotgun (WGS) entry which is preliminary data.</text>
</comment>
<sequence>MTDSRYVCSSCGKTHEGLPTDWGFKLPDEVFDLSYLEKYRRTRSNTDLCALDEQRFFIRGILMIPFTHQEGEFGWGVWAEVSKPDHDFYVDNYNNELAQGTKVQGKLANTIPGFPEITGLPLDIEIQSAKSRPIFTFPRSADHELAIDQRDGIDHTRHHRFLELCGHFDESDA</sequence>
<evidence type="ECO:0000313" key="1">
    <source>
        <dbReference type="EMBL" id="KGO97485.1"/>
    </source>
</evidence>
<accession>A0A0A0M303</accession>
<reference evidence="1 2" key="1">
    <citation type="submission" date="2013-08" db="EMBL/GenBank/DDBJ databases">
        <title>Genomic analysis of Lysobacter defluvii.</title>
        <authorList>
            <person name="Wang Q."/>
            <person name="Wang G."/>
        </authorList>
    </citation>
    <scope>NUCLEOTIDE SEQUENCE [LARGE SCALE GENOMIC DNA]</scope>
    <source>
        <strain evidence="1 2">IMMIB APB-9</strain>
    </source>
</reference>
<dbReference type="InterPro" id="IPR018697">
    <property type="entry name" value="DUF2199"/>
</dbReference>
<name>A0A0A0M303_9GAMM</name>
<dbReference type="AlphaFoldDB" id="A0A0A0M303"/>
<evidence type="ECO:0008006" key="3">
    <source>
        <dbReference type="Google" id="ProtNLM"/>
    </source>
</evidence>
<keyword evidence="2" id="KW-1185">Reference proteome</keyword>
<protein>
    <recommendedName>
        <fullName evidence="3">DUF2199 domain-containing protein</fullName>
    </recommendedName>
</protein>
<evidence type="ECO:0000313" key="2">
    <source>
        <dbReference type="Proteomes" id="UP000030003"/>
    </source>
</evidence>
<dbReference type="EMBL" id="AVBH01000394">
    <property type="protein sequence ID" value="KGO97485.1"/>
    <property type="molecule type" value="Genomic_DNA"/>
</dbReference>
<dbReference type="eggNOG" id="COG4899">
    <property type="taxonomic scope" value="Bacteria"/>
</dbReference>
<organism evidence="1 2">
    <name type="scientific">Lysobacter defluvii IMMIB APB-9 = DSM 18482</name>
    <dbReference type="NCBI Taxonomy" id="1385515"/>
    <lineage>
        <taxon>Bacteria</taxon>
        <taxon>Pseudomonadati</taxon>
        <taxon>Pseudomonadota</taxon>
        <taxon>Gammaproteobacteria</taxon>
        <taxon>Lysobacterales</taxon>
        <taxon>Lysobacteraceae</taxon>
        <taxon>Novilysobacter</taxon>
    </lineage>
</organism>
<gene>
    <name evidence="1" type="ORF">N791_11165</name>
</gene>
<proteinExistence type="predicted"/>
<dbReference type="OrthoDB" id="4404538at2"/>
<dbReference type="Pfam" id="PF09965">
    <property type="entry name" value="DUF2199"/>
    <property type="match status" value="1"/>
</dbReference>
<dbReference type="Proteomes" id="UP000030003">
    <property type="component" value="Unassembled WGS sequence"/>
</dbReference>